<reference evidence="2" key="1">
    <citation type="submission" date="2016-11" db="EMBL/GenBank/DDBJ databases">
        <authorList>
            <person name="Varghese N."/>
            <person name="Submissions S."/>
        </authorList>
    </citation>
    <scope>NUCLEOTIDE SEQUENCE [LARGE SCALE GENOMIC DNA]</scope>
    <source>
        <strain evidence="2">DSM 16990</strain>
    </source>
</reference>
<dbReference type="Proteomes" id="UP000184287">
    <property type="component" value="Unassembled WGS sequence"/>
</dbReference>
<organism evidence="1 2">
    <name type="scientific">Pedobacter caeni</name>
    <dbReference type="NCBI Taxonomy" id="288992"/>
    <lineage>
        <taxon>Bacteria</taxon>
        <taxon>Pseudomonadati</taxon>
        <taxon>Bacteroidota</taxon>
        <taxon>Sphingobacteriia</taxon>
        <taxon>Sphingobacteriales</taxon>
        <taxon>Sphingobacteriaceae</taxon>
        <taxon>Pedobacter</taxon>
    </lineage>
</organism>
<proteinExistence type="predicted"/>
<dbReference type="AlphaFoldDB" id="A0A1M5GSI2"/>
<evidence type="ECO:0000313" key="2">
    <source>
        <dbReference type="Proteomes" id="UP000184287"/>
    </source>
</evidence>
<gene>
    <name evidence="1" type="ORF">SAMN04488522_104352</name>
</gene>
<accession>A0A1M5GSI2</accession>
<name>A0A1M5GSI2_9SPHI</name>
<dbReference type="EMBL" id="FQUQ01000004">
    <property type="protein sequence ID" value="SHG06750.1"/>
    <property type="molecule type" value="Genomic_DNA"/>
</dbReference>
<dbReference type="STRING" id="288992.SAMN04488522_104352"/>
<dbReference type="RefSeq" id="WP_073233032.1">
    <property type="nucleotide sequence ID" value="NZ_FQUQ01000004.1"/>
</dbReference>
<sequence>MKLKDLVNLLKNATEQGASKALLQSGQLQGQLSKAEAYRLFGRGNVDRWISEKLIGPIHSERSSRKYLDRKKLEAIAASSNRITYLPVAER</sequence>
<evidence type="ECO:0000313" key="1">
    <source>
        <dbReference type="EMBL" id="SHG06750.1"/>
    </source>
</evidence>
<keyword evidence="2" id="KW-1185">Reference proteome</keyword>
<dbReference type="OrthoDB" id="1082219at2"/>
<protein>
    <submittedName>
        <fullName evidence="1">Uncharacterized protein</fullName>
    </submittedName>
</protein>